<protein>
    <recommendedName>
        <fullName evidence="4">FMN-binding domain-containing protein</fullName>
    </recommendedName>
</protein>
<gene>
    <name evidence="2" type="ORF">N7548_01870</name>
</gene>
<keyword evidence="1" id="KW-1133">Transmembrane helix</keyword>
<sequence>MTRENRILLINALSALLVGVIFLFAFSSLISNQEKQIKLSYYQEVFATANKFESVSVNQTSLTEKVKIMKDNTVLGYLYVGSGTSTQIPGHGGSEDELRLHVFVKANREIAKIVVDYYEHTSTYVEGSLKPDLVRLQGSVIENYLSVDLVGGASAYSMPIVHNILSAISRDLTGSNPIVPNPVDPYAEIFGEYASKTEDDTFVPTDKVTKKEIIKDASDNILGYAYTLSSVRNTGSNIDHHEDENWGLTLLVGVDTTNNIEGIYTLASDHTASFYGLHSTYFTALEGVAVSNYESVDTVSGASFSRGHILELLEALQGVLA</sequence>
<dbReference type="RefSeq" id="WP_263607711.1">
    <property type="nucleotide sequence ID" value="NZ_JAOVQM010000001.1"/>
</dbReference>
<evidence type="ECO:0008006" key="4">
    <source>
        <dbReference type="Google" id="ProtNLM"/>
    </source>
</evidence>
<comment type="caution">
    <text evidence="2">The sequence shown here is derived from an EMBL/GenBank/DDBJ whole genome shotgun (WGS) entry which is preliminary data.</text>
</comment>
<keyword evidence="1" id="KW-0472">Membrane</keyword>
<reference evidence="2" key="1">
    <citation type="submission" date="2022-09" db="EMBL/GenBank/DDBJ databases">
        <title>Novel Mycoplasma species identified in domestic and wild animals.</title>
        <authorList>
            <person name="Volokhov D.V."/>
            <person name="Furtak V.A."/>
            <person name="Zagorodnyaya T.A."/>
        </authorList>
    </citation>
    <scope>NUCLEOTIDE SEQUENCE</scope>
    <source>
        <strain evidence="2">Oakley</strain>
    </source>
</reference>
<keyword evidence="3" id="KW-1185">Reference proteome</keyword>
<proteinExistence type="predicted"/>
<organism evidence="2 3">
    <name type="scientific">Paracholeplasma manati</name>
    <dbReference type="NCBI Taxonomy" id="591373"/>
    <lineage>
        <taxon>Bacteria</taxon>
        <taxon>Bacillati</taxon>
        <taxon>Mycoplasmatota</taxon>
        <taxon>Mollicutes</taxon>
        <taxon>Acholeplasmatales</taxon>
        <taxon>Acholeplasmataceae</taxon>
        <taxon>Paracholeplasma</taxon>
    </lineage>
</organism>
<evidence type="ECO:0000313" key="2">
    <source>
        <dbReference type="EMBL" id="MCV2231577.1"/>
    </source>
</evidence>
<accession>A0ABT2Y4B6</accession>
<evidence type="ECO:0000313" key="3">
    <source>
        <dbReference type="Proteomes" id="UP001177160"/>
    </source>
</evidence>
<dbReference type="EMBL" id="JAOVQM010000001">
    <property type="protein sequence ID" value="MCV2231577.1"/>
    <property type="molecule type" value="Genomic_DNA"/>
</dbReference>
<name>A0ABT2Y4B6_9MOLU</name>
<feature type="transmembrane region" description="Helical" evidence="1">
    <location>
        <begin position="7"/>
        <end position="30"/>
    </location>
</feature>
<evidence type="ECO:0000256" key="1">
    <source>
        <dbReference type="SAM" id="Phobius"/>
    </source>
</evidence>
<dbReference type="Proteomes" id="UP001177160">
    <property type="component" value="Unassembled WGS sequence"/>
</dbReference>
<keyword evidence="1" id="KW-0812">Transmembrane</keyword>